<dbReference type="NCBIfam" id="TIGR00589">
    <property type="entry name" value="ogt"/>
    <property type="match status" value="1"/>
</dbReference>
<sequence length="371" mass="39559">MPAVTLDTDIDSDTDTDTIQAAHASIQRAARWAAVQARDASADGSFVYAVKTTGVYCSPSSPSRLPRLENVEFFDNAKAAEAAGYRPSRRHAADRSAVAAQHAALVAAACRQIETAETEPALDRLAADAGLSTYHFHRVFKAVTGLTPKAYAAAHRAGRMRAQLAAGGSVTDAIYESGFNSNSRFYEAADRVLGMRPTDYRAGGTNTRIFFAIGECSLGAILVAQSARGVCAISLGDDPDLLARELQDRFPQAELVGADADFEQLVARVVGFVEAPSLGLDLPLDVRGTAFQERVWQALREIPAGTTASYTDIAVRIGSPKSVRAVAQACGANTIAVAIPCHRVVRSDGNLSGYRWGVARKRSLLERETTD</sequence>
<keyword evidence="7" id="KW-0805">Transcription regulation</keyword>
<gene>
    <name evidence="15" type="primary">ada</name>
    <name evidence="15" type="ORF">FXN63_13020</name>
</gene>
<reference evidence="15 16" key="1">
    <citation type="submission" date="2019-08" db="EMBL/GenBank/DDBJ databases">
        <title>Amphibian skin-associated Pigmentiphaga: genome sequence and occurrence across geography and hosts.</title>
        <authorList>
            <person name="Bletz M.C."/>
            <person name="Bunk B."/>
            <person name="Sproeer C."/>
            <person name="Biwer P."/>
            <person name="Reiter S."/>
            <person name="Rabemananjara F.C.E."/>
            <person name="Schulz S."/>
            <person name="Overmann J."/>
            <person name="Vences M."/>
        </authorList>
    </citation>
    <scope>NUCLEOTIDE SEQUENCE [LARGE SCALE GENOMIC DNA]</scope>
    <source>
        <strain evidence="15 16">Mada1488</strain>
    </source>
</reference>
<keyword evidence="13" id="KW-0479">Metal-binding</keyword>
<dbReference type="GO" id="GO:0043565">
    <property type="term" value="F:sequence-specific DNA binding"/>
    <property type="evidence" value="ECO:0007669"/>
    <property type="project" value="InterPro"/>
</dbReference>
<dbReference type="SUPFAM" id="SSF53155">
    <property type="entry name" value="Methylated DNA-protein cysteine methyltransferase domain"/>
    <property type="match status" value="1"/>
</dbReference>
<evidence type="ECO:0000313" key="15">
    <source>
        <dbReference type="EMBL" id="QEI09293.1"/>
    </source>
</evidence>
<name>A0A5C0B6D1_9BURK</name>
<organism evidence="15 16">
    <name type="scientific">Pigmentiphaga aceris</name>
    <dbReference type="NCBI Taxonomy" id="1940612"/>
    <lineage>
        <taxon>Bacteria</taxon>
        <taxon>Pseudomonadati</taxon>
        <taxon>Pseudomonadota</taxon>
        <taxon>Betaproteobacteria</taxon>
        <taxon>Burkholderiales</taxon>
        <taxon>Alcaligenaceae</taxon>
        <taxon>Pigmentiphaga</taxon>
    </lineage>
</organism>
<dbReference type="SUPFAM" id="SSF57884">
    <property type="entry name" value="Ada DNA repair protein, N-terminal domain (N-Ada 10)"/>
    <property type="match status" value="1"/>
</dbReference>
<evidence type="ECO:0000259" key="14">
    <source>
        <dbReference type="PROSITE" id="PS01124"/>
    </source>
</evidence>
<evidence type="ECO:0000256" key="2">
    <source>
        <dbReference type="ARBA" id="ARBA00008711"/>
    </source>
</evidence>
<dbReference type="SUPFAM" id="SSF46689">
    <property type="entry name" value="Homeodomain-like"/>
    <property type="match status" value="1"/>
</dbReference>
<dbReference type="KEGG" id="pacr:FXN63_13020"/>
<dbReference type="Gene3D" id="1.10.10.10">
    <property type="entry name" value="Winged helix-like DNA-binding domain superfamily/Winged helix DNA-binding domain"/>
    <property type="match status" value="1"/>
</dbReference>
<keyword evidence="16" id="KW-1185">Reference proteome</keyword>
<evidence type="ECO:0000256" key="12">
    <source>
        <dbReference type="PIRSR" id="PIRSR000409-1"/>
    </source>
</evidence>
<dbReference type="NCBIfam" id="NF011964">
    <property type="entry name" value="PRK15435.1"/>
    <property type="match status" value="1"/>
</dbReference>
<dbReference type="FunFam" id="1.10.10.10:FF:000214">
    <property type="entry name" value="Methylated-DNA--protein-cysteine methyltransferase"/>
    <property type="match status" value="1"/>
</dbReference>
<evidence type="ECO:0000256" key="9">
    <source>
        <dbReference type="ARBA" id="ARBA00023163"/>
    </source>
</evidence>
<comment type="similarity">
    <text evidence="2">Belongs to the MGMT family.</text>
</comment>
<comment type="catalytic activity">
    <reaction evidence="1">
        <text>a 4-O-methyl-thymidine in DNA + L-cysteinyl-[protein] = a thymidine in DNA + S-methyl-L-cysteinyl-[protein]</text>
        <dbReference type="Rhea" id="RHEA:53428"/>
        <dbReference type="Rhea" id="RHEA-COMP:10131"/>
        <dbReference type="Rhea" id="RHEA-COMP:10132"/>
        <dbReference type="Rhea" id="RHEA-COMP:13555"/>
        <dbReference type="Rhea" id="RHEA-COMP:13556"/>
        <dbReference type="ChEBI" id="CHEBI:29950"/>
        <dbReference type="ChEBI" id="CHEBI:82612"/>
        <dbReference type="ChEBI" id="CHEBI:137386"/>
        <dbReference type="ChEBI" id="CHEBI:137387"/>
        <dbReference type="EC" id="2.1.1.63"/>
    </reaction>
</comment>
<keyword evidence="8" id="KW-0010">Activator</keyword>
<dbReference type="GO" id="GO:0008270">
    <property type="term" value="F:zinc ion binding"/>
    <property type="evidence" value="ECO:0007669"/>
    <property type="project" value="InterPro"/>
</dbReference>
<dbReference type="SUPFAM" id="SSF46767">
    <property type="entry name" value="Methylated DNA-protein cysteine methyltransferase, C-terminal domain"/>
    <property type="match status" value="1"/>
</dbReference>
<dbReference type="InterPro" id="IPR016221">
    <property type="entry name" value="Bifunct_regulatory_prot_Ada"/>
</dbReference>
<dbReference type="PANTHER" id="PTHR10815:SF14">
    <property type="entry name" value="BIFUNCTIONAL TRANSCRIPTIONAL ACTIVATOR_DNA REPAIR ENZYME ADA"/>
    <property type="match status" value="1"/>
</dbReference>
<dbReference type="SMART" id="SM00342">
    <property type="entry name" value="HTH_ARAC"/>
    <property type="match status" value="1"/>
</dbReference>
<protein>
    <recommendedName>
        <fullName evidence="3">methylated-DNA--[protein]-cysteine S-methyltransferase</fullName>
        <ecNumber evidence="3">2.1.1.63</ecNumber>
    </recommendedName>
</protein>
<dbReference type="AlphaFoldDB" id="A0A5C0B6D1"/>
<dbReference type="PROSITE" id="PS00374">
    <property type="entry name" value="MGMT"/>
    <property type="match status" value="1"/>
</dbReference>
<dbReference type="Pfam" id="PF01035">
    <property type="entry name" value="DNA_binding_1"/>
    <property type="match status" value="1"/>
</dbReference>
<feature type="domain" description="HTH araC/xylS-type" evidence="14">
    <location>
        <begin position="122"/>
        <end position="203"/>
    </location>
</feature>
<evidence type="ECO:0000256" key="6">
    <source>
        <dbReference type="ARBA" id="ARBA00022763"/>
    </source>
</evidence>
<dbReference type="OrthoDB" id="9802228at2"/>
<dbReference type="EC" id="2.1.1.63" evidence="3"/>
<dbReference type="CDD" id="cd06445">
    <property type="entry name" value="ATase"/>
    <property type="match status" value="1"/>
</dbReference>
<dbReference type="GO" id="GO:0032259">
    <property type="term" value="P:methylation"/>
    <property type="evidence" value="ECO:0007669"/>
    <property type="project" value="UniProtKB-KW"/>
</dbReference>
<dbReference type="EMBL" id="CP043046">
    <property type="protein sequence ID" value="QEI09293.1"/>
    <property type="molecule type" value="Genomic_DNA"/>
</dbReference>
<evidence type="ECO:0000256" key="3">
    <source>
        <dbReference type="ARBA" id="ARBA00011918"/>
    </source>
</evidence>
<dbReference type="InterPro" id="IPR036217">
    <property type="entry name" value="MethylDNA_cys_MeTrfase_DNAb"/>
</dbReference>
<dbReference type="InterPro" id="IPR014048">
    <property type="entry name" value="MethylDNA_cys_MeTrfase_DNA-bd"/>
</dbReference>
<evidence type="ECO:0000256" key="10">
    <source>
        <dbReference type="ARBA" id="ARBA00023204"/>
    </source>
</evidence>
<proteinExistence type="inferred from homology"/>
<feature type="binding site" evidence="13">
    <location>
        <position position="57"/>
    </location>
    <ligand>
        <name>Zn(2+)</name>
        <dbReference type="ChEBI" id="CHEBI:29105"/>
    </ligand>
</feature>
<evidence type="ECO:0000313" key="16">
    <source>
        <dbReference type="Proteomes" id="UP000325161"/>
    </source>
</evidence>
<dbReference type="InterPro" id="IPR009057">
    <property type="entry name" value="Homeodomain-like_sf"/>
</dbReference>
<dbReference type="Pfam" id="PF12833">
    <property type="entry name" value="HTH_18"/>
    <property type="match status" value="1"/>
</dbReference>
<dbReference type="Gene3D" id="3.30.160.70">
    <property type="entry name" value="Methylated DNA-protein cysteine methyltransferase domain"/>
    <property type="match status" value="1"/>
</dbReference>
<dbReference type="Pfam" id="PF02805">
    <property type="entry name" value="Ada_Zn_binding"/>
    <property type="match status" value="1"/>
</dbReference>
<dbReference type="GO" id="GO:0003908">
    <property type="term" value="F:methylated-DNA-[protein]-cysteine S-methyltransferase activity"/>
    <property type="evidence" value="ECO:0007669"/>
    <property type="project" value="UniProtKB-EC"/>
</dbReference>
<comment type="catalytic activity">
    <reaction evidence="11">
        <text>a 6-O-methyl-2'-deoxyguanosine in DNA + L-cysteinyl-[protein] = S-methyl-L-cysteinyl-[protein] + a 2'-deoxyguanosine in DNA</text>
        <dbReference type="Rhea" id="RHEA:24000"/>
        <dbReference type="Rhea" id="RHEA-COMP:10131"/>
        <dbReference type="Rhea" id="RHEA-COMP:10132"/>
        <dbReference type="Rhea" id="RHEA-COMP:11367"/>
        <dbReference type="Rhea" id="RHEA-COMP:11368"/>
        <dbReference type="ChEBI" id="CHEBI:29950"/>
        <dbReference type="ChEBI" id="CHEBI:82612"/>
        <dbReference type="ChEBI" id="CHEBI:85445"/>
        <dbReference type="ChEBI" id="CHEBI:85448"/>
        <dbReference type="EC" id="2.1.1.63"/>
    </reaction>
</comment>
<keyword evidence="5 15" id="KW-0808">Transferase</keyword>
<dbReference type="Gene3D" id="1.10.10.60">
    <property type="entry name" value="Homeodomain-like"/>
    <property type="match status" value="1"/>
</dbReference>
<keyword evidence="15" id="KW-0238">DNA-binding</keyword>
<dbReference type="InterPro" id="IPR036631">
    <property type="entry name" value="MGMT_N_sf"/>
</dbReference>
<dbReference type="PANTHER" id="PTHR10815">
    <property type="entry name" value="METHYLATED-DNA--PROTEIN-CYSTEINE METHYLTRANSFERASE"/>
    <property type="match status" value="1"/>
</dbReference>
<evidence type="ECO:0000256" key="7">
    <source>
        <dbReference type="ARBA" id="ARBA00023015"/>
    </source>
</evidence>
<evidence type="ECO:0000256" key="13">
    <source>
        <dbReference type="PIRSR" id="PIRSR000409-3"/>
    </source>
</evidence>
<feature type="active site" description="Nucleophile; methyl group acceptor from methylphosphotriester" evidence="12">
    <location>
        <position position="57"/>
    </location>
</feature>
<evidence type="ECO:0000256" key="4">
    <source>
        <dbReference type="ARBA" id="ARBA00022603"/>
    </source>
</evidence>
<dbReference type="Proteomes" id="UP000325161">
    <property type="component" value="Chromosome"/>
</dbReference>
<keyword evidence="6" id="KW-0227">DNA damage</keyword>
<evidence type="ECO:0000256" key="8">
    <source>
        <dbReference type="ARBA" id="ARBA00023159"/>
    </source>
</evidence>
<dbReference type="InterPro" id="IPR001497">
    <property type="entry name" value="MethylDNA_cys_MeTrfase_AS"/>
</dbReference>
<keyword evidence="9" id="KW-0804">Transcription</keyword>
<keyword evidence="4 15" id="KW-0489">Methyltransferase</keyword>
<dbReference type="InterPro" id="IPR035451">
    <property type="entry name" value="Ada-like_dom_sf"/>
</dbReference>
<evidence type="ECO:0000256" key="11">
    <source>
        <dbReference type="ARBA" id="ARBA00049348"/>
    </source>
</evidence>
<keyword evidence="10" id="KW-0234">DNA repair</keyword>
<evidence type="ECO:0000256" key="1">
    <source>
        <dbReference type="ARBA" id="ARBA00001286"/>
    </source>
</evidence>
<dbReference type="GO" id="GO:0006281">
    <property type="term" value="P:DNA repair"/>
    <property type="evidence" value="ECO:0007669"/>
    <property type="project" value="UniProtKB-KW"/>
</dbReference>
<dbReference type="Gene3D" id="3.40.10.10">
    <property type="entry name" value="DNA Methylphosphotriester Repair Domain"/>
    <property type="match status" value="1"/>
</dbReference>
<dbReference type="InterPro" id="IPR018060">
    <property type="entry name" value="HTH_AraC"/>
</dbReference>
<dbReference type="GO" id="GO:0003700">
    <property type="term" value="F:DNA-binding transcription factor activity"/>
    <property type="evidence" value="ECO:0007669"/>
    <property type="project" value="InterPro"/>
</dbReference>
<evidence type="ECO:0000256" key="5">
    <source>
        <dbReference type="ARBA" id="ARBA00022679"/>
    </source>
</evidence>
<dbReference type="PROSITE" id="PS01124">
    <property type="entry name" value="HTH_ARAC_FAMILY_2"/>
    <property type="match status" value="1"/>
</dbReference>
<dbReference type="InterPro" id="IPR004026">
    <property type="entry name" value="Ada_DNA_repair_Zn-bd"/>
</dbReference>
<dbReference type="PIRSF" id="PIRSF000409">
    <property type="entry name" value="Ada"/>
    <property type="match status" value="1"/>
</dbReference>
<keyword evidence="13" id="KW-0862">Zinc</keyword>
<feature type="active site" description="Nucleophile; methyl group acceptor from either O6-methylguanine or O4-methylthymine" evidence="12">
    <location>
        <position position="341"/>
    </location>
</feature>
<accession>A0A5C0B6D1</accession>
<comment type="cofactor">
    <cofactor evidence="13">
        <name>Zn(2+)</name>
        <dbReference type="ChEBI" id="CHEBI:29105"/>
    </cofactor>
    <text evidence="13">Binds 1 zinc ion per subunit.</text>
</comment>
<dbReference type="InterPro" id="IPR036388">
    <property type="entry name" value="WH-like_DNA-bd_sf"/>
</dbReference>